<dbReference type="EMBL" id="JBFOLJ010000013">
    <property type="protein sequence ID" value="KAL2484289.1"/>
    <property type="molecule type" value="Genomic_DNA"/>
</dbReference>
<proteinExistence type="inferred from homology"/>
<feature type="compositionally biased region" description="Polar residues" evidence="3">
    <location>
        <begin position="279"/>
        <end position="291"/>
    </location>
</feature>
<reference evidence="6" key="1">
    <citation type="submission" date="2024-07" db="EMBL/GenBank/DDBJ databases">
        <title>Two chromosome-level genome assemblies of Korean endemic species Abeliophyllum distichum and Forsythia ovata (Oleaceae).</title>
        <authorList>
            <person name="Jang H."/>
        </authorList>
    </citation>
    <scope>NUCLEOTIDE SEQUENCE [LARGE SCALE GENOMIC DNA]</scope>
</reference>
<dbReference type="GO" id="GO:0005856">
    <property type="term" value="C:cytoskeleton"/>
    <property type="evidence" value="ECO:0007669"/>
    <property type="project" value="UniProtKB-SubCell"/>
</dbReference>
<evidence type="ECO:0000256" key="1">
    <source>
        <dbReference type="ARBA" id="ARBA00006993"/>
    </source>
</evidence>
<feature type="compositionally biased region" description="Polar residues" evidence="3">
    <location>
        <begin position="394"/>
        <end position="406"/>
    </location>
</feature>
<comment type="subcellular location">
    <subcellularLocation>
        <location evidence="2">Cytoplasm</location>
        <location evidence="2">Cytoskeleton</location>
    </subcellularLocation>
</comment>
<dbReference type="GO" id="GO:0030036">
    <property type="term" value="P:actin cytoskeleton organization"/>
    <property type="evidence" value="ECO:0007669"/>
    <property type="project" value="UniProtKB-UniRule"/>
</dbReference>
<dbReference type="Proteomes" id="UP001604277">
    <property type="component" value="Unassembled WGS sequence"/>
</dbReference>
<keyword evidence="2" id="KW-0963">Cytoplasm</keyword>
<comment type="function">
    <text evidence="2">Involved in regulation of actin and microtubule organization. Part of a WAVE complex that activates the Arp2/3 complex.</text>
</comment>
<feature type="region of interest" description="Disordered" evidence="3">
    <location>
        <begin position="1141"/>
        <end position="1160"/>
    </location>
</feature>
<feature type="region of interest" description="Disordered" evidence="3">
    <location>
        <begin position="394"/>
        <end position="427"/>
    </location>
</feature>
<feature type="region of interest" description="Disordered" evidence="3">
    <location>
        <begin position="355"/>
        <end position="379"/>
    </location>
</feature>
<feature type="compositionally biased region" description="Polar residues" evidence="3">
    <location>
        <begin position="587"/>
        <end position="603"/>
    </location>
</feature>
<evidence type="ECO:0000256" key="2">
    <source>
        <dbReference type="RuleBase" id="RU367034"/>
    </source>
</evidence>
<comment type="caution">
    <text evidence="4">The sequence shown here is derived from an EMBL/GenBank/DDBJ whole genome shotgun (WGS) entry which is preliminary data.</text>
</comment>
<dbReference type="PANTHER" id="PTHR12902">
    <property type="entry name" value="WASP-1"/>
    <property type="match status" value="1"/>
</dbReference>
<feature type="region of interest" description="Disordered" evidence="3">
    <location>
        <begin position="273"/>
        <end position="325"/>
    </location>
</feature>
<evidence type="ECO:0000256" key="3">
    <source>
        <dbReference type="SAM" id="MobiDB-lite"/>
    </source>
</evidence>
<keyword evidence="2" id="KW-0009">Actin-binding</keyword>
<feature type="region of interest" description="Disordered" evidence="3">
    <location>
        <begin position="587"/>
        <end position="615"/>
    </location>
</feature>
<feature type="compositionally biased region" description="Polar residues" evidence="3">
    <location>
        <begin position="673"/>
        <end position="684"/>
    </location>
</feature>
<evidence type="ECO:0000313" key="6">
    <source>
        <dbReference type="Proteomes" id="UP001604277"/>
    </source>
</evidence>
<dbReference type="AlphaFoldDB" id="A0ABD1R6P6"/>
<dbReference type="Gene3D" id="6.10.280.150">
    <property type="match status" value="2"/>
</dbReference>
<feature type="region of interest" description="Disordered" evidence="3">
    <location>
        <begin position="744"/>
        <end position="770"/>
    </location>
</feature>
<organism evidence="4 6">
    <name type="scientific">Forsythia ovata</name>
    <dbReference type="NCBI Taxonomy" id="205694"/>
    <lineage>
        <taxon>Eukaryota</taxon>
        <taxon>Viridiplantae</taxon>
        <taxon>Streptophyta</taxon>
        <taxon>Embryophyta</taxon>
        <taxon>Tracheophyta</taxon>
        <taxon>Spermatophyta</taxon>
        <taxon>Magnoliopsida</taxon>
        <taxon>eudicotyledons</taxon>
        <taxon>Gunneridae</taxon>
        <taxon>Pentapetalae</taxon>
        <taxon>asterids</taxon>
        <taxon>lamiids</taxon>
        <taxon>Lamiales</taxon>
        <taxon>Oleaceae</taxon>
        <taxon>Forsythieae</taxon>
        <taxon>Forsythia</taxon>
    </lineage>
</organism>
<evidence type="ECO:0000313" key="5">
    <source>
        <dbReference type="EMBL" id="KAL2484289.1"/>
    </source>
</evidence>
<feature type="region of interest" description="Disordered" evidence="3">
    <location>
        <begin position="1106"/>
        <end position="1128"/>
    </location>
</feature>
<feature type="compositionally biased region" description="Basic and acidic residues" evidence="3">
    <location>
        <begin position="407"/>
        <end position="424"/>
    </location>
</feature>
<protein>
    <recommendedName>
        <fullName evidence="2">Protein SCAR</fullName>
    </recommendedName>
    <alternativeName>
        <fullName evidence="2">Protein WAVE</fullName>
    </alternativeName>
</protein>
<name>A0ABD1R6P6_9LAMI</name>
<feature type="compositionally biased region" description="Polar residues" evidence="3">
    <location>
        <begin position="360"/>
        <end position="377"/>
    </location>
</feature>
<dbReference type="PANTHER" id="PTHR12902:SF33">
    <property type="entry name" value="PROTEIN SCAR3"/>
    <property type="match status" value="1"/>
</dbReference>
<dbReference type="GO" id="GO:0003779">
    <property type="term" value="F:actin binding"/>
    <property type="evidence" value="ECO:0007669"/>
    <property type="project" value="UniProtKB-UniRule"/>
</dbReference>
<gene>
    <name evidence="4" type="ORF">Fot_45534</name>
    <name evidence="5" type="ORF">Fot_45733</name>
</gene>
<dbReference type="Gene3D" id="1.20.5.340">
    <property type="match status" value="1"/>
</dbReference>
<keyword evidence="6" id="KW-1185">Reference proteome</keyword>
<feature type="compositionally biased region" description="Basic and acidic residues" evidence="3">
    <location>
        <begin position="749"/>
        <end position="767"/>
    </location>
</feature>
<sequence length="1191" mass="131764">MPLVRVEVRNEYGLGAPGLYKDANEEDPKAVLDGASVAGLVGILRQLGDLAEFAAEVFHDLQEEVIITSSRSHKLMARVRHIDNALPPLEKAVLAQRSHLHLAYTAGCNWHARIRCRQNHFLYGDVPQFIVDSYEDCRGPPRLHLLDKFGPGGPGSCLRRYSDPTFFKRASAGYGEACTKKIRKDKKVRRTERRRSWLRNREVSRGASIPKHSGRMQFPQLNVDEQGSASQTASTYNEVLRLDFVEQSKINPRNEFGCIECVISPRYSIKPDEQECKESSSPSKRQHSASPDCNFVGEKGSDIHDDSQNNLSPEQIGYSSSSVTWDEKEEMLEPIAKYDRYGNLGSFPPNFELEMHGYKESSSPSKRQLSDSPSNNFLEEKDSYVYDDTRNNLSAEQTGHSSSSVTWDEKAEMQEPTAEYDRDGNLGSFPSNFDLEMHGYKADNFETVDQKDVHPCNEIVPVLESGDNQLDDIESEIDHFMDAVNTIESESESETDKDCTTKHEVQLYSKLEDKVVVDELCGFGTHHSEFHSSNFESDILANSSLINGSVHDPTSGSDGRNPISVSPQTASASYCFIDKEAAKDKFNSVSSEHNTHLQSTQKASELLNPGSLQGVEKENIDDGAKVEYDFGKVSSSDSVEDTSRMPITDDGAKVEYDFGKVSSSDSVEDTSRIPITNRTTSCPGSQVPAPELSSVTSVMFWTNGGLLGLEPSKPPDCSVLNTIPKGPMSGEDGKVRTFSQSSILSSGKDAGKHDQMGNSENIEHGTDTDYSTSCQDYREDGISFRKGSWQYSPVDLDGKLEKSSDSTNRNYVNIRAVNSDVQMAEEHQESNRNSSRMLELGNRLTNGSNTRLSLEVYENYGPTGDVNADVFKLNNNPSVAHQTFSKELFGTRSPILSPSSSPPLEHMKILFHPIQDFETSKLKLKFPDGNGKPEGSRDIFPSFQLAPEASIAWHNVGSDSDDHTFYISSPSVSDDCLSHQSDSNSEQWESSECPSIKDHDLYDALRRISLTDSVSKISENGRTSNGEIYDSSGLQSRHSFNLPSLDTLNHPFSEDCPNATSEGPKAPNHAVDLKLSASTISQQPKPAPLEEDQIIETIDLLKSKPSELQKKNRRKETNQAACGKSMDEQEDFLYQIRTKSSSLRPTVSSKPTLPSGAPANANVTAILEKANAIRQAVGSDDGEDDDNWSDT</sequence>
<accession>A0ABD1R6P6</accession>
<keyword evidence="2" id="KW-0206">Cytoskeleton</keyword>
<dbReference type="InterPro" id="IPR028288">
    <property type="entry name" value="SCAR/WAVE_fam"/>
</dbReference>
<feature type="compositionally biased region" description="Polar residues" evidence="3">
    <location>
        <begin position="308"/>
        <end position="324"/>
    </location>
</feature>
<dbReference type="EMBL" id="JBFOLJ010000013">
    <property type="protein sequence ID" value="KAL2484090.1"/>
    <property type="molecule type" value="Genomic_DNA"/>
</dbReference>
<comment type="similarity">
    <text evidence="1 2">Belongs to the SCAR/WAVE family.</text>
</comment>
<feature type="region of interest" description="Disordered" evidence="3">
    <location>
        <begin position="663"/>
        <end position="689"/>
    </location>
</feature>
<evidence type="ECO:0000313" key="4">
    <source>
        <dbReference type="EMBL" id="KAL2484090.1"/>
    </source>
</evidence>
<reference evidence="4" key="2">
    <citation type="submission" date="2024-07" db="EMBL/GenBank/DDBJ databases">
        <title>Two chromosome-level genome assemblies of Korean endemic species Abeliophyllum distichum and Forsythia ovata (Oleaceae).</title>
        <authorList>
            <person name="Mun J.H."/>
        </authorList>
    </citation>
    <scope>NUCLEOTIDE SEQUENCE</scope>
    <source>
        <strain evidence="4">KNKB202402200001</strain>
        <tissue evidence="4">Leaf</tissue>
    </source>
</reference>
<feature type="compositionally biased region" description="Polar residues" evidence="3">
    <location>
        <begin position="1141"/>
        <end position="1152"/>
    </location>
</feature>